<dbReference type="AlphaFoldDB" id="A0AAW1W9V8"/>
<accession>A0AAW1W9V8</accession>
<dbReference type="PANTHER" id="PTHR37256:SF3">
    <property type="entry name" value="FORMIN-F-LIKE"/>
    <property type="match status" value="1"/>
</dbReference>
<organism evidence="2 3">
    <name type="scientific">Rubus argutus</name>
    <name type="common">Southern blackberry</name>
    <dbReference type="NCBI Taxonomy" id="59490"/>
    <lineage>
        <taxon>Eukaryota</taxon>
        <taxon>Viridiplantae</taxon>
        <taxon>Streptophyta</taxon>
        <taxon>Embryophyta</taxon>
        <taxon>Tracheophyta</taxon>
        <taxon>Spermatophyta</taxon>
        <taxon>Magnoliopsida</taxon>
        <taxon>eudicotyledons</taxon>
        <taxon>Gunneridae</taxon>
        <taxon>Pentapetalae</taxon>
        <taxon>rosids</taxon>
        <taxon>fabids</taxon>
        <taxon>Rosales</taxon>
        <taxon>Rosaceae</taxon>
        <taxon>Rosoideae</taxon>
        <taxon>Rosoideae incertae sedis</taxon>
        <taxon>Rubus</taxon>
    </lineage>
</organism>
<protein>
    <submittedName>
        <fullName evidence="2">Uncharacterized protein</fullName>
    </submittedName>
</protein>
<dbReference type="Proteomes" id="UP001457282">
    <property type="component" value="Unassembled WGS sequence"/>
</dbReference>
<name>A0AAW1W9V8_RUBAR</name>
<dbReference type="EMBL" id="JBEDUW010000006">
    <property type="protein sequence ID" value="KAK9920294.1"/>
    <property type="molecule type" value="Genomic_DNA"/>
</dbReference>
<feature type="compositionally biased region" description="Polar residues" evidence="1">
    <location>
        <begin position="36"/>
        <end position="51"/>
    </location>
</feature>
<evidence type="ECO:0000256" key="1">
    <source>
        <dbReference type="SAM" id="MobiDB-lite"/>
    </source>
</evidence>
<keyword evidence="3" id="KW-1185">Reference proteome</keyword>
<feature type="compositionally biased region" description="Low complexity" evidence="1">
    <location>
        <begin position="87"/>
        <end position="101"/>
    </location>
</feature>
<evidence type="ECO:0000313" key="3">
    <source>
        <dbReference type="Proteomes" id="UP001457282"/>
    </source>
</evidence>
<sequence>MSFHLTSHLSPVPTLNLYHLTPSTLFNSVLQETKKMSSNIQERNSSSYSSGKQRRRYRPRSDNPLKIDLAEARRQVYHALLHHRSSSKSSFSSSSSSSSSSHEVVINGPSTQLLESMPLPEPVWSTTAPSVLPHVPYSGGAAMEAADIEFEWGENQASSYSWWLAFLKSLDGNNHITKNVHEESKYPLALGSSNWFFGQRHGGNFKVEEADEQSPSPDEWLMFPTTEDHEGEFNHVIP</sequence>
<gene>
    <name evidence="2" type="ORF">M0R45_028852</name>
</gene>
<dbReference type="PANTHER" id="PTHR37256">
    <property type="entry name" value="E1A-BINDING PROTEIN P400-LIKE"/>
    <property type="match status" value="1"/>
</dbReference>
<reference evidence="2 3" key="1">
    <citation type="journal article" date="2023" name="G3 (Bethesda)">
        <title>A chromosome-length genome assembly and annotation of blackberry (Rubus argutus, cv. 'Hillquist').</title>
        <authorList>
            <person name="Bruna T."/>
            <person name="Aryal R."/>
            <person name="Dudchenko O."/>
            <person name="Sargent D.J."/>
            <person name="Mead D."/>
            <person name="Buti M."/>
            <person name="Cavallini A."/>
            <person name="Hytonen T."/>
            <person name="Andres J."/>
            <person name="Pham M."/>
            <person name="Weisz D."/>
            <person name="Mascagni F."/>
            <person name="Usai G."/>
            <person name="Natali L."/>
            <person name="Bassil N."/>
            <person name="Fernandez G.E."/>
            <person name="Lomsadze A."/>
            <person name="Armour M."/>
            <person name="Olukolu B."/>
            <person name="Poorten T."/>
            <person name="Britton C."/>
            <person name="Davik J."/>
            <person name="Ashrafi H."/>
            <person name="Aiden E.L."/>
            <person name="Borodovsky M."/>
            <person name="Worthington M."/>
        </authorList>
    </citation>
    <scope>NUCLEOTIDE SEQUENCE [LARGE SCALE GENOMIC DNA]</scope>
    <source>
        <strain evidence="2">PI 553951</strain>
    </source>
</reference>
<evidence type="ECO:0000313" key="2">
    <source>
        <dbReference type="EMBL" id="KAK9920294.1"/>
    </source>
</evidence>
<comment type="caution">
    <text evidence="2">The sequence shown here is derived from an EMBL/GenBank/DDBJ whole genome shotgun (WGS) entry which is preliminary data.</text>
</comment>
<feature type="region of interest" description="Disordered" evidence="1">
    <location>
        <begin position="36"/>
        <end position="65"/>
    </location>
</feature>
<proteinExistence type="predicted"/>
<feature type="region of interest" description="Disordered" evidence="1">
    <location>
        <begin position="87"/>
        <end position="106"/>
    </location>
</feature>